<evidence type="ECO:0000313" key="2">
    <source>
        <dbReference type="Proteomes" id="UP000065504"/>
    </source>
</evidence>
<gene>
    <name evidence="1" type="ORF">WM16_16545</name>
</gene>
<evidence type="ECO:0000313" key="1">
    <source>
        <dbReference type="EMBL" id="KWK73201.1"/>
    </source>
</evidence>
<organism evidence="1 2">
    <name type="scientific">Burkholderia ubonensis</name>
    <dbReference type="NCBI Taxonomy" id="101571"/>
    <lineage>
        <taxon>Bacteria</taxon>
        <taxon>Pseudomonadati</taxon>
        <taxon>Pseudomonadota</taxon>
        <taxon>Betaproteobacteria</taxon>
        <taxon>Burkholderiales</taxon>
        <taxon>Burkholderiaceae</taxon>
        <taxon>Burkholderia</taxon>
        <taxon>Burkholderia cepacia complex</taxon>
    </lineage>
</organism>
<protein>
    <submittedName>
        <fullName evidence="1">Uncharacterized protein</fullName>
    </submittedName>
</protein>
<dbReference type="AlphaFoldDB" id="A0A108CEM7"/>
<dbReference type="EMBL" id="LPLU01000094">
    <property type="protein sequence ID" value="KWK73201.1"/>
    <property type="molecule type" value="Genomic_DNA"/>
</dbReference>
<dbReference type="RefSeq" id="WP_157659409.1">
    <property type="nucleotide sequence ID" value="NZ_LPLU01000094.1"/>
</dbReference>
<sequence length="91" mass="10250">MVKNTAYAWRQMVFYLGLLSTQDVAGFVQWAERHLARQPENFRIRFRPVLDGLVQVTNGQSLGSGAVDAAIARRFLGWSDAAHWLLADTSQ</sequence>
<proteinExistence type="predicted"/>
<comment type="caution">
    <text evidence="1">The sequence shown here is derived from an EMBL/GenBank/DDBJ whole genome shotgun (WGS) entry which is preliminary data.</text>
</comment>
<name>A0A108CEM7_9BURK</name>
<accession>A0A108CEM7</accession>
<dbReference type="Proteomes" id="UP000065504">
    <property type="component" value="Unassembled WGS sequence"/>
</dbReference>
<reference evidence="1 2" key="1">
    <citation type="submission" date="2015-11" db="EMBL/GenBank/DDBJ databases">
        <title>Expanding the genomic diversity of Burkholderia species for the development of highly accurate diagnostics.</title>
        <authorList>
            <person name="Sahl J."/>
            <person name="Keim P."/>
            <person name="Wagner D."/>
        </authorList>
    </citation>
    <scope>NUCLEOTIDE SEQUENCE [LARGE SCALE GENOMIC DNA]</scope>
    <source>
        <strain evidence="1 2">MSMB782WGS</strain>
    </source>
</reference>